<feature type="transmembrane region" description="Helical" evidence="2">
    <location>
        <begin position="202"/>
        <end position="222"/>
    </location>
</feature>
<evidence type="ECO:0000313" key="4">
    <source>
        <dbReference type="Proteomes" id="UP000324907"/>
    </source>
</evidence>
<feature type="transmembrane region" description="Helical" evidence="2">
    <location>
        <begin position="91"/>
        <end position="108"/>
    </location>
</feature>
<feature type="region of interest" description="Disordered" evidence="1">
    <location>
        <begin position="239"/>
        <end position="272"/>
    </location>
</feature>
<organism evidence="3 4">
    <name type="scientific">Cafeteria roenbergensis</name>
    <name type="common">Marine flagellate</name>
    <dbReference type="NCBI Taxonomy" id="33653"/>
    <lineage>
        <taxon>Eukaryota</taxon>
        <taxon>Sar</taxon>
        <taxon>Stramenopiles</taxon>
        <taxon>Bigyra</taxon>
        <taxon>Opalozoa</taxon>
        <taxon>Bicosoecida</taxon>
        <taxon>Cafeteriaceae</taxon>
        <taxon>Cafeteria</taxon>
    </lineage>
</organism>
<evidence type="ECO:0000313" key="3">
    <source>
        <dbReference type="EMBL" id="KAA0164914.1"/>
    </source>
</evidence>
<gene>
    <name evidence="3" type="ORF">FNF28_03648</name>
</gene>
<keyword evidence="2" id="KW-1133">Transmembrane helix</keyword>
<accession>A0A5A8DJS4</accession>
<proteinExistence type="predicted"/>
<keyword evidence="2" id="KW-0812">Transmembrane</keyword>
<keyword evidence="2" id="KW-0472">Membrane</keyword>
<feature type="transmembrane region" description="Helical" evidence="2">
    <location>
        <begin position="331"/>
        <end position="352"/>
    </location>
</feature>
<feature type="transmembrane region" description="Helical" evidence="2">
    <location>
        <begin position="166"/>
        <end position="190"/>
    </location>
</feature>
<dbReference type="Proteomes" id="UP000324907">
    <property type="component" value="Unassembled WGS sequence"/>
</dbReference>
<comment type="caution">
    <text evidence="3">The sequence shown here is derived from an EMBL/GenBank/DDBJ whole genome shotgun (WGS) entry which is preliminary data.</text>
</comment>
<feature type="compositionally biased region" description="Low complexity" evidence="1">
    <location>
        <begin position="531"/>
        <end position="548"/>
    </location>
</feature>
<protein>
    <submittedName>
        <fullName evidence="3">Uncharacterized protein</fullName>
    </submittedName>
</protein>
<name>A0A5A8DJS4_CAFRO</name>
<dbReference type="AlphaFoldDB" id="A0A5A8DJS4"/>
<dbReference type="EMBL" id="VLTL01000051">
    <property type="protein sequence ID" value="KAA0164914.1"/>
    <property type="molecule type" value="Genomic_DNA"/>
</dbReference>
<evidence type="ECO:0000256" key="1">
    <source>
        <dbReference type="SAM" id="MobiDB-lite"/>
    </source>
</evidence>
<sequence>MQGLLRGLGAQPALAADSDLHLAAVVLGILGFCVFGALSLIALTQVCAGLPKCQRGWCRLVVCSVVQCTDGTPTPSNLVGMPSPRALRFEFTLLLFVGCLVRAVILLIQDPLLDLDLHLAVLPVLEIVPEGMFLSAYLCLAAFLVRTSTWGSPRWCCKSCMRAVPFIERVLPVAVTCAALVIGIFAAGVAPADTWAHFRSGVQTVLSILNGFGAIMSVWAGWRASSLIESQINREKEFGWGLAEEDEDEDEDDDDDDDEDDEDGDDDASGAIGMGGGGVGEIQAAIRAVVLVVGILILLLTVRSVWAALIASGVVPAIDGVPTLLSSEPSVYDMALFTLTELIPSAFLLWGIRTRADATVAGEDALLAEGGQRVGAARPDGGYRAPVLTQWQRGRDEAAPGPPVVASQQAGYGAMGTFRQPSVIPFARLESTDDAAGLGSRASGLALAASGRHAPHEWGSTSEVEGPAGSGVGADCLADMDESLVDAAPPGSASWHQLMEGSQRGAGSAAAATPARSGERAGLMSPDSDFRTSTGRAGARGGLASLGTPKQLFSALGPSPRPSPDR</sequence>
<feature type="transmembrane region" description="Helical" evidence="2">
    <location>
        <begin position="120"/>
        <end position="145"/>
    </location>
</feature>
<feature type="transmembrane region" description="Helical" evidence="2">
    <location>
        <begin position="25"/>
        <end position="50"/>
    </location>
</feature>
<reference evidence="3 4" key="1">
    <citation type="submission" date="2019-07" db="EMBL/GenBank/DDBJ databases">
        <title>Genomes of Cafeteria roenbergensis.</title>
        <authorList>
            <person name="Fischer M.G."/>
            <person name="Hackl T."/>
            <person name="Roman M."/>
        </authorList>
    </citation>
    <scope>NUCLEOTIDE SEQUENCE [LARGE SCALE GENOMIC DNA]</scope>
    <source>
        <strain evidence="3 4">RCC970-E3</strain>
    </source>
</reference>
<feature type="compositionally biased region" description="Acidic residues" evidence="1">
    <location>
        <begin position="243"/>
        <end position="268"/>
    </location>
</feature>
<feature type="compositionally biased region" description="Low complexity" evidence="1">
    <location>
        <begin position="501"/>
        <end position="516"/>
    </location>
</feature>
<feature type="region of interest" description="Disordered" evidence="1">
    <location>
        <begin position="453"/>
        <end position="566"/>
    </location>
</feature>
<evidence type="ECO:0000256" key="2">
    <source>
        <dbReference type="SAM" id="Phobius"/>
    </source>
</evidence>
<feature type="transmembrane region" description="Helical" evidence="2">
    <location>
        <begin position="288"/>
        <end position="311"/>
    </location>
</feature>